<gene>
    <name evidence="1" type="ORF">ArsFIN_18160</name>
</gene>
<proteinExistence type="predicted"/>
<name>A0A4P7KT19_9GAMM</name>
<evidence type="ECO:0000313" key="2">
    <source>
        <dbReference type="Proteomes" id="UP000295134"/>
    </source>
</evidence>
<protein>
    <submittedName>
        <fullName evidence="1">Uncharacterized protein</fullName>
    </submittedName>
</protein>
<dbReference type="EMBL" id="CP038613">
    <property type="protein sequence ID" value="QBY43249.1"/>
    <property type="molecule type" value="Genomic_DNA"/>
</dbReference>
<organism evidence="1 2">
    <name type="scientific">Arsenophonus nasoniae</name>
    <name type="common">son-killer infecting Nasonia vitripennis</name>
    <dbReference type="NCBI Taxonomy" id="638"/>
    <lineage>
        <taxon>Bacteria</taxon>
        <taxon>Pseudomonadati</taxon>
        <taxon>Pseudomonadota</taxon>
        <taxon>Gammaproteobacteria</taxon>
        <taxon>Enterobacterales</taxon>
        <taxon>Morganellaceae</taxon>
        <taxon>Arsenophonus</taxon>
    </lineage>
</organism>
<accession>A0A4P7KT19</accession>
<dbReference type="AlphaFoldDB" id="A0A4P7KT19"/>
<sequence>MELCLKYPQISYKIHQDEMLLLKNKNSVGKTYNVGMSLPDSYHSNSE</sequence>
<evidence type="ECO:0000313" key="1">
    <source>
        <dbReference type="EMBL" id="QBY43249.1"/>
    </source>
</evidence>
<dbReference type="KEGG" id="ans:ArsFIN_18160"/>
<reference evidence="1 2" key="1">
    <citation type="submission" date="2019-03" db="EMBL/GenBank/DDBJ databases">
        <title>Long-read sequencing reveals hyperdense prophage content in a complex bacterial symbiont genome.</title>
        <authorList>
            <person name="Frost C.L."/>
            <person name="Siozios S."/>
            <person name="Nadal-Jimenez P."/>
            <person name="Brockhurst M.A."/>
            <person name="King K.C."/>
            <person name="Darby A.C."/>
            <person name="Hurst G.D.D."/>
        </authorList>
    </citation>
    <scope>NUCLEOTIDE SEQUENCE [LARGE SCALE GENOMIC DNA]</scope>
    <source>
        <strain evidence="1 2">FIN</strain>
    </source>
</reference>
<dbReference type="Proteomes" id="UP000295134">
    <property type="component" value="Chromosome"/>
</dbReference>